<evidence type="ECO:0000313" key="2">
    <source>
        <dbReference type="EMBL" id="CAI2369494.1"/>
    </source>
</evidence>
<feature type="chain" id="PRO_5041915752" evidence="1">
    <location>
        <begin position="21"/>
        <end position="56"/>
    </location>
</feature>
<dbReference type="Proteomes" id="UP001295684">
    <property type="component" value="Unassembled WGS sequence"/>
</dbReference>
<protein>
    <submittedName>
        <fullName evidence="2">Uncharacterized protein</fullName>
    </submittedName>
</protein>
<organism evidence="2 3">
    <name type="scientific">Euplotes crassus</name>
    <dbReference type="NCBI Taxonomy" id="5936"/>
    <lineage>
        <taxon>Eukaryota</taxon>
        <taxon>Sar</taxon>
        <taxon>Alveolata</taxon>
        <taxon>Ciliophora</taxon>
        <taxon>Intramacronucleata</taxon>
        <taxon>Spirotrichea</taxon>
        <taxon>Hypotrichia</taxon>
        <taxon>Euplotida</taxon>
        <taxon>Euplotidae</taxon>
        <taxon>Moneuplotes</taxon>
    </lineage>
</organism>
<accession>A0AAD1UIP7</accession>
<evidence type="ECO:0000256" key="1">
    <source>
        <dbReference type="SAM" id="SignalP"/>
    </source>
</evidence>
<feature type="signal peptide" evidence="1">
    <location>
        <begin position="1"/>
        <end position="20"/>
    </location>
</feature>
<evidence type="ECO:0000313" key="3">
    <source>
        <dbReference type="Proteomes" id="UP001295684"/>
    </source>
</evidence>
<dbReference type="EMBL" id="CAMPGE010010645">
    <property type="protein sequence ID" value="CAI2369494.1"/>
    <property type="molecule type" value="Genomic_DNA"/>
</dbReference>
<dbReference type="AlphaFoldDB" id="A0AAD1UIP7"/>
<gene>
    <name evidence="2" type="ORF">ECRASSUSDP1_LOCUS10795</name>
</gene>
<reference evidence="2" key="1">
    <citation type="submission" date="2023-07" db="EMBL/GenBank/DDBJ databases">
        <authorList>
            <consortium name="AG Swart"/>
            <person name="Singh M."/>
            <person name="Singh A."/>
            <person name="Seah K."/>
            <person name="Emmerich C."/>
        </authorList>
    </citation>
    <scope>NUCLEOTIDE SEQUENCE</scope>
    <source>
        <strain evidence="2">DP1</strain>
    </source>
</reference>
<keyword evidence="3" id="KW-1185">Reference proteome</keyword>
<proteinExistence type="predicted"/>
<keyword evidence="1" id="KW-0732">Signal</keyword>
<name>A0AAD1UIP7_EUPCR</name>
<comment type="caution">
    <text evidence="2">The sequence shown here is derived from an EMBL/GenBank/DDBJ whole genome shotgun (WGS) entry which is preliminary data.</text>
</comment>
<sequence length="56" mass="5905">MCSLMHLALTFGFSKMCALSSKLISSVSSVARSSLTVLASPAKAVATRSMTRAIKR</sequence>